<organism evidence="9 10">
    <name type="scientific">Durusdinium trenchii</name>
    <dbReference type="NCBI Taxonomy" id="1381693"/>
    <lineage>
        <taxon>Eukaryota</taxon>
        <taxon>Sar</taxon>
        <taxon>Alveolata</taxon>
        <taxon>Dinophyceae</taxon>
        <taxon>Suessiales</taxon>
        <taxon>Symbiodiniaceae</taxon>
        <taxon>Durusdinium</taxon>
    </lineage>
</organism>
<evidence type="ECO:0000256" key="1">
    <source>
        <dbReference type="ARBA" id="ARBA00004141"/>
    </source>
</evidence>
<dbReference type="InterPro" id="IPR002110">
    <property type="entry name" value="Ankyrin_rpt"/>
</dbReference>
<dbReference type="Pfam" id="PF00023">
    <property type="entry name" value="Ank"/>
    <property type="match status" value="1"/>
</dbReference>
<feature type="transmembrane region" description="Helical" evidence="7">
    <location>
        <begin position="598"/>
        <end position="616"/>
    </location>
</feature>
<evidence type="ECO:0000256" key="7">
    <source>
        <dbReference type="SAM" id="Phobius"/>
    </source>
</evidence>
<dbReference type="PANTHER" id="PTHR24198">
    <property type="entry name" value="ANKYRIN REPEAT AND PROTEIN KINASE DOMAIN-CONTAINING PROTEIN"/>
    <property type="match status" value="1"/>
</dbReference>
<keyword evidence="10" id="KW-1185">Reference proteome</keyword>
<evidence type="ECO:0000256" key="3">
    <source>
        <dbReference type="ARBA" id="ARBA00022737"/>
    </source>
</evidence>
<dbReference type="InterPro" id="IPR005821">
    <property type="entry name" value="Ion_trans_dom"/>
</dbReference>
<keyword evidence="5" id="KW-0040">ANK repeat</keyword>
<feature type="domain" description="Ion transport" evidence="8">
    <location>
        <begin position="525"/>
        <end position="687"/>
    </location>
</feature>
<evidence type="ECO:0000256" key="4">
    <source>
        <dbReference type="ARBA" id="ARBA00022989"/>
    </source>
</evidence>
<name>A0ABP0SVC6_9DINO</name>
<dbReference type="PANTHER" id="PTHR24198:SF165">
    <property type="entry name" value="ANKYRIN REPEAT-CONTAINING PROTEIN-RELATED"/>
    <property type="match status" value="1"/>
</dbReference>
<keyword evidence="4 7" id="KW-1133">Transmembrane helix</keyword>
<reference evidence="9 10" key="1">
    <citation type="submission" date="2024-02" db="EMBL/GenBank/DDBJ databases">
        <authorList>
            <person name="Chen Y."/>
            <person name="Shah S."/>
            <person name="Dougan E. K."/>
            <person name="Thang M."/>
            <person name="Chan C."/>
        </authorList>
    </citation>
    <scope>NUCLEOTIDE SEQUENCE [LARGE SCALE GENOMIC DNA]</scope>
</reference>
<dbReference type="Proteomes" id="UP001642484">
    <property type="component" value="Unassembled WGS sequence"/>
</dbReference>
<comment type="caution">
    <text evidence="9">The sequence shown here is derived from an EMBL/GenBank/DDBJ whole genome shotgun (WGS) entry which is preliminary data.</text>
</comment>
<keyword evidence="2 7" id="KW-0812">Transmembrane</keyword>
<dbReference type="InterPro" id="IPR036770">
    <property type="entry name" value="Ankyrin_rpt-contain_sf"/>
</dbReference>
<evidence type="ECO:0000256" key="6">
    <source>
        <dbReference type="ARBA" id="ARBA00023136"/>
    </source>
</evidence>
<gene>
    <name evidence="9" type="ORF">CCMP2556_LOCUS53983</name>
</gene>
<protein>
    <recommendedName>
        <fullName evidence="8">Ion transport domain-containing protein</fullName>
    </recommendedName>
</protein>
<evidence type="ECO:0000256" key="5">
    <source>
        <dbReference type="ARBA" id="ARBA00023043"/>
    </source>
</evidence>
<keyword evidence="6 7" id="KW-0472">Membrane</keyword>
<keyword evidence="3" id="KW-0677">Repeat</keyword>
<evidence type="ECO:0000313" key="9">
    <source>
        <dbReference type="EMBL" id="CAK9116383.1"/>
    </source>
</evidence>
<proteinExistence type="predicted"/>
<evidence type="ECO:0000313" key="10">
    <source>
        <dbReference type="Proteomes" id="UP001642484"/>
    </source>
</evidence>
<feature type="transmembrane region" description="Helical" evidence="7">
    <location>
        <begin position="718"/>
        <end position="740"/>
    </location>
</feature>
<accession>A0ABP0SVC6</accession>
<comment type="subcellular location">
    <subcellularLocation>
        <location evidence="1">Membrane</location>
        <topology evidence="1">Multi-pass membrane protein</topology>
    </subcellularLocation>
</comment>
<feature type="transmembrane region" description="Helical" evidence="7">
    <location>
        <begin position="752"/>
        <end position="771"/>
    </location>
</feature>
<feature type="transmembrane region" description="Helical" evidence="7">
    <location>
        <begin position="656"/>
        <end position="677"/>
    </location>
</feature>
<dbReference type="EMBL" id="CAXAMN010028384">
    <property type="protein sequence ID" value="CAK9116383.1"/>
    <property type="molecule type" value="Genomic_DNA"/>
</dbReference>
<dbReference type="SUPFAM" id="SSF48403">
    <property type="entry name" value="Ankyrin repeat"/>
    <property type="match status" value="1"/>
</dbReference>
<evidence type="ECO:0000259" key="8">
    <source>
        <dbReference type="Pfam" id="PF00520"/>
    </source>
</evidence>
<evidence type="ECO:0000256" key="2">
    <source>
        <dbReference type="ARBA" id="ARBA00022692"/>
    </source>
</evidence>
<dbReference type="Gene3D" id="1.25.40.20">
    <property type="entry name" value="Ankyrin repeat-containing domain"/>
    <property type="match status" value="1"/>
</dbReference>
<dbReference type="Pfam" id="PF00520">
    <property type="entry name" value="Ion_trans"/>
    <property type="match status" value="1"/>
</dbReference>
<sequence>MGHPAMEAPTRRGPQLLVRPKEVQNGWIAMADSYQPLLNAEVVVANAEAIEFTWNTKQCKGNELHFAALQGDLQEVIKILSKRDDEKATKTLQKAPKAAEICNSRFTFPMLASEKDGMGGEGKLSQLQLVEGTGQAIHLAASRGHLEVVKELLASKASLTDSVTRDGHEHYDVLFAALFGAHEDMIQFILSQVPADPQLDKNLKFGARHPLHVAFQVGSPSIVLRVRRWMLQSNVTETDLALSSKCKGAPLKYGIDGRRMKLQDLILCADTTALSLRVFMSDCPRAVPLFLKRLQKLSRVNRVLEEANITSRDVGRLLEQCSPAALSILEACTVVPAYPHEYPLPSEVNFAPHDWPELIWNLLNRGDRTREVLTFLEVEKEWTFDEAKHKSPSWHDKLVCAVQEQGWLRLFLPPSGGIADAEICVCLIPDLLTPDVFAALASAETDLNVFANRTVAYMIAHVFENYAGKISMIRSMMSSWALILLACHSWSTRHLDSDEELPEVALVAVRFLSAQGIVDLTWESMEFFGWWCRGEPGRYFQAENASDWLSALVLTYFWINPRCRLVLVLTILISWLRLTRVAGCCAPIGRELVPFTRLFWGLGPVLYIAYIAFGAYSHAFFSLQGGDIDLSLYSSFVMLITAGMPGQPKEDPLECILLVLAVAVFTVIVLNIFIGVIGEQYSRLKEESVLSFRQQRAQICLGYMIRKPFIRFDCCSHLVSRVVILTSVILGVALQVHSAWYGSYFPELEGVVYTLLLVLMLTTAFQSPLALPKCSSSPSYEPGKFFWFCCQAEDQMADTELQELTIDFE</sequence>